<dbReference type="Proteomes" id="UP000255082">
    <property type="component" value="Unassembled WGS sequence"/>
</dbReference>
<sequence>MKRFPEEQVNFKRSGALLGVLAAAGTLTLTACGSDDNSAATGNTSKVDVACGGKKALKASGSSAQKNAMDRFIAAYEQNCDGAKLDYTSSGSGAGVNEFIGGQTDFGGSDSALDPKKDEPKKAADRCGAPAWNLPTVFGPIAITYNLDGVTNLTLDGPTAAKIFNGTVTKWDDPAIKGLNQGVNLPSDPIHVIFRSDESGTTDNFQRYLDAASNGAWGKGAGKAFAGGVGEGAKGNEGTSAAIKSTKGSITYNEWSFARSQNLSTAQIITDAAVKPVALNTESAGKAIASAKIVGEGNDLIIDTNSFYKPTDPGAYPIMLATYEIVCSKYADADTGKAVKAFLTSAVTNGQNGLEDSGYVPIPDAFKTKLTTAINAIS</sequence>
<accession>A0A378WJZ6</accession>
<dbReference type="PROSITE" id="PS51257">
    <property type="entry name" value="PROKAR_LIPOPROTEIN"/>
    <property type="match status" value="1"/>
</dbReference>
<dbReference type="PIRSF" id="PIRSF002756">
    <property type="entry name" value="PstS"/>
    <property type="match status" value="1"/>
</dbReference>
<dbReference type="GO" id="GO:0043190">
    <property type="term" value="C:ATP-binding cassette (ABC) transporter complex"/>
    <property type="evidence" value="ECO:0007669"/>
    <property type="project" value="InterPro"/>
</dbReference>
<feature type="domain" description="PBP" evidence="6">
    <location>
        <begin position="55"/>
        <end position="346"/>
    </location>
</feature>
<dbReference type="Pfam" id="PF12849">
    <property type="entry name" value="PBP_like_2"/>
    <property type="match status" value="1"/>
</dbReference>
<dbReference type="PANTHER" id="PTHR42996">
    <property type="entry name" value="PHOSPHATE-BINDING PROTEIN PSTS"/>
    <property type="match status" value="1"/>
</dbReference>
<evidence type="ECO:0000256" key="4">
    <source>
        <dbReference type="PIRNR" id="PIRNR002756"/>
    </source>
</evidence>
<evidence type="ECO:0000256" key="3">
    <source>
        <dbReference type="ARBA" id="ARBA00022592"/>
    </source>
</evidence>
<name>A0A378WJZ6_9NOCA</name>
<dbReference type="PANTHER" id="PTHR42996:SF1">
    <property type="entry name" value="PHOSPHATE-BINDING PROTEIN PSTS"/>
    <property type="match status" value="1"/>
</dbReference>
<feature type="binding site" evidence="5">
    <location>
        <begin position="199"/>
        <end position="201"/>
    </location>
    <ligand>
        <name>phosphate</name>
        <dbReference type="ChEBI" id="CHEBI:43474"/>
    </ligand>
</feature>
<dbReference type="InterPro" id="IPR005673">
    <property type="entry name" value="ABC_phos-bd_PstS"/>
</dbReference>
<feature type="binding site" evidence="5">
    <location>
        <begin position="62"/>
        <end position="64"/>
    </location>
    <ligand>
        <name>phosphate</name>
        <dbReference type="ChEBI" id="CHEBI:43474"/>
    </ligand>
</feature>
<evidence type="ECO:0000259" key="6">
    <source>
        <dbReference type="Pfam" id="PF12849"/>
    </source>
</evidence>
<proteinExistence type="inferred from homology"/>
<evidence type="ECO:0000256" key="1">
    <source>
        <dbReference type="ARBA" id="ARBA00008725"/>
    </source>
</evidence>
<dbReference type="GO" id="GO:0042301">
    <property type="term" value="F:phosphate ion binding"/>
    <property type="evidence" value="ECO:0007669"/>
    <property type="project" value="InterPro"/>
</dbReference>
<dbReference type="EMBL" id="UGRU01000001">
    <property type="protein sequence ID" value="SUA41596.1"/>
    <property type="molecule type" value="Genomic_DNA"/>
</dbReference>
<dbReference type="GO" id="GO:0035435">
    <property type="term" value="P:phosphate ion transmembrane transport"/>
    <property type="evidence" value="ECO:0007669"/>
    <property type="project" value="InterPro"/>
</dbReference>
<dbReference type="InterPro" id="IPR024370">
    <property type="entry name" value="PBP_domain"/>
</dbReference>
<reference evidence="7 8" key="1">
    <citation type="submission" date="2018-06" db="EMBL/GenBank/DDBJ databases">
        <authorList>
            <consortium name="Pathogen Informatics"/>
            <person name="Doyle S."/>
        </authorList>
    </citation>
    <scope>NUCLEOTIDE SEQUENCE [LARGE SCALE GENOMIC DNA]</scope>
    <source>
        <strain evidence="7 8">NCTC13184</strain>
    </source>
</reference>
<dbReference type="NCBIfam" id="TIGR00975">
    <property type="entry name" value="3a0107s03"/>
    <property type="match status" value="1"/>
</dbReference>
<evidence type="ECO:0000313" key="7">
    <source>
        <dbReference type="EMBL" id="SUA41596.1"/>
    </source>
</evidence>
<dbReference type="CDD" id="cd13565">
    <property type="entry name" value="PBP2_PstS"/>
    <property type="match status" value="1"/>
</dbReference>
<comment type="similarity">
    <text evidence="1 4">Belongs to the PstS family.</text>
</comment>
<dbReference type="SUPFAM" id="SSF53850">
    <property type="entry name" value="Periplasmic binding protein-like II"/>
    <property type="match status" value="1"/>
</dbReference>
<evidence type="ECO:0000313" key="8">
    <source>
        <dbReference type="Proteomes" id="UP000255082"/>
    </source>
</evidence>
<dbReference type="Gene3D" id="3.40.190.10">
    <property type="entry name" value="Periplasmic binding protein-like II"/>
    <property type="match status" value="2"/>
</dbReference>
<gene>
    <name evidence="7" type="primary">pstS3</name>
    <name evidence="7" type="ORF">NCTC13184_00936</name>
</gene>
<feature type="binding site" evidence="5">
    <location>
        <position position="110"/>
    </location>
    <ligand>
        <name>phosphate</name>
        <dbReference type="ChEBI" id="CHEBI:43474"/>
    </ligand>
</feature>
<dbReference type="InterPro" id="IPR050962">
    <property type="entry name" value="Phosphate-bind_PstS"/>
</dbReference>
<keyword evidence="3 4" id="KW-0592">Phosphate transport</keyword>
<dbReference type="AlphaFoldDB" id="A0A378WJZ6"/>
<feature type="binding site" evidence="5">
    <location>
        <position position="92"/>
    </location>
    <ligand>
        <name>phosphate</name>
        <dbReference type="ChEBI" id="CHEBI:43474"/>
    </ligand>
</feature>
<keyword evidence="2 4" id="KW-0813">Transport</keyword>
<evidence type="ECO:0000256" key="2">
    <source>
        <dbReference type="ARBA" id="ARBA00022448"/>
    </source>
</evidence>
<organism evidence="7 8">
    <name type="scientific">Nocardia africana</name>
    <dbReference type="NCBI Taxonomy" id="134964"/>
    <lineage>
        <taxon>Bacteria</taxon>
        <taxon>Bacillati</taxon>
        <taxon>Actinomycetota</taxon>
        <taxon>Actinomycetes</taxon>
        <taxon>Mycobacteriales</taxon>
        <taxon>Nocardiaceae</taxon>
        <taxon>Nocardia</taxon>
    </lineage>
</organism>
<evidence type="ECO:0000256" key="5">
    <source>
        <dbReference type="PIRSR" id="PIRSR002756-1"/>
    </source>
</evidence>
<protein>
    <recommendedName>
        <fullName evidence="4">Phosphate-binding protein</fullName>
    </recommendedName>
</protein>